<accession>A0A9W6LN08</accession>
<dbReference type="Proteomes" id="UP001144471">
    <property type="component" value="Unassembled WGS sequence"/>
</dbReference>
<sequence>MERFHAAVKGGAHEIYMGLKGFGARRNAENFSLTEYIEALNYAHERGVRIFLTLNTVMRDVEIEALYENVKKLYENGLDAIIVQDLGLFSFLRSNFPGIDLHGSTQMTVANHVEANYLKEIGFSRVVLARELSFEEIEKIRKKTDIELEIFVSGALCISYSGNCYLSSFIGGRSGNRGLCAQPCRKIYKDGKEQVAYNLSPKDQMMGQNEVEALARIGIESIKIEGRMKSPEYVYETVNYYKTLIGGEFAEAKSKELFNRGYSKGYFYGVDKKIMNDRYSSDFGRYLGEIKNGYLVLAEDVVLGDGLSYISKDYYKLGGEYLSKIVVDGLREKRKSARAGEKIKLSKEKVPKGSKYVYRSYSKEAMDSADNSIKLAKRQMDIEGRFEAAVGTQGRITVWAINNRGERVEAVALTEKPLEEASKRVLSVEEIQNKLGETGDTTFRFKSIEVETDGKTFLPVSILKSLRREALAALTEKLLASYLRKVSGTVKKMELDFLDKGKVEISAVAANEKQREVIRTLGIDKVYLRQMHVAREARLGEVNTTEELATTLYHALARGKKERGTVLNWNLNITNTYALREASKIEGVDTVVLSPEINYDTMRNMGEVQGLRKAAVIYGKLLGMYIEVPLAGKGKAETIQNEQGDTFVIRGNEMGNTEVTLDKPMNLIPRMDDLEDAGLDEVILEFTDESPEEIRAVIESLKDKSGVYNPYNYERGAY</sequence>
<dbReference type="GO" id="GO:0006508">
    <property type="term" value="P:proteolysis"/>
    <property type="evidence" value="ECO:0007669"/>
    <property type="project" value="UniProtKB-KW"/>
</dbReference>
<comment type="caution">
    <text evidence="2">The sequence shown here is derived from an EMBL/GenBank/DDBJ whole genome shotgun (WGS) entry which is preliminary data.</text>
</comment>
<dbReference type="EMBL" id="BSDY01000008">
    <property type="protein sequence ID" value="GLI56389.1"/>
    <property type="molecule type" value="Genomic_DNA"/>
</dbReference>
<evidence type="ECO:0000313" key="3">
    <source>
        <dbReference type="Proteomes" id="UP001144471"/>
    </source>
</evidence>
<reference evidence="2" key="1">
    <citation type="submission" date="2022-12" db="EMBL/GenBank/DDBJ databases">
        <title>Reference genome sequencing for broad-spectrum identification of bacterial and archaeal isolates by mass spectrometry.</title>
        <authorList>
            <person name="Sekiguchi Y."/>
            <person name="Tourlousse D.M."/>
        </authorList>
    </citation>
    <scope>NUCLEOTIDE SEQUENCE</scope>
    <source>
        <strain evidence="2">10succ1</strain>
    </source>
</reference>
<organism evidence="2 3">
    <name type="scientific">Propionigenium maris DSM 9537</name>
    <dbReference type="NCBI Taxonomy" id="1123000"/>
    <lineage>
        <taxon>Bacteria</taxon>
        <taxon>Fusobacteriati</taxon>
        <taxon>Fusobacteriota</taxon>
        <taxon>Fusobacteriia</taxon>
        <taxon>Fusobacteriales</taxon>
        <taxon>Fusobacteriaceae</taxon>
        <taxon>Propionigenium</taxon>
    </lineage>
</organism>
<dbReference type="InterPro" id="IPR051454">
    <property type="entry name" value="RNA/ubiquinone_mod_enzymes"/>
</dbReference>
<dbReference type="Pfam" id="PF01136">
    <property type="entry name" value="Peptidase_U32"/>
    <property type="match status" value="1"/>
</dbReference>
<evidence type="ECO:0000259" key="1">
    <source>
        <dbReference type="Pfam" id="PF12392"/>
    </source>
</evidence>
<dbReference type="GO" id="GO:0008233">
    <property type="term" value="F:peptidase activity"/>
    <property type="evidence" value="ECO:0007669"/>
    <property type="project" value="UniProtKB-KW"/>
</dbReference>
<feature type="domain" description="Peptidase U32 collagenase" evidence="1">
    <location>
        <begin position="357"/>
        <end position="478"/>
    </location>
</feature>
<dbReference type="Pfam" id="PF12392">
    <property type="entry name" value="DUF3656"/>
    <property type="match status" value="1"/>
</dbReference>
<keyword evidence="2" id="KW-0645">Protease</keyword>
<keyword evidence="2" id="KW-0378">Hydrolase</keyword>
<name>A0A9W6LN08_9FUSO</name>
<evidence type="ECO:0000313" key="2">
    <source>
        <dbReference type="EMBL" id="GLI56389.1"/>
    </source>
</evidence>
<proteinExistence type="predicted"/>
<dbReference type="PROSITE" id="PS01276">
    <property type="entry name" value="PEPTIDASE_U32"/>
    <property type="match status" value="1"/>
</dbReference>
<dbReference type="InterPro" id="IPR001539">
    <property type="entry name" value="Peptidase_U32"/>
</dbReference>
<dbReference type="PANTHER" id="PTHR30217:SF10">
    <property type="entry name" value="23S RRNA 5-HYDROXYCYTIDINE C2501 SYNTHASE"/>
    <property type="match status" value="1"/>
</dbReference>
<dbReference type="PANTHER" id="PTHR30217">
    <property type="entry name" value="PEPTIDASE U32 FAMILY"/>
    <property type="match status" value="1"/>
</dbReference>
<dbReference type="AlphaFoldDB" id="A0A9W6LN08"/>
<dbReference type="InterPro" id="IPR020988">
    <property type="entry name" value="Pept_U32_collagenase"/>
</dbReference>
<keyword evidence="3" id="KW-1185">Reference proteome</keyword>
<gene>
    <name evidence="2" type="ORF">PM10SUCC1_19030</name>
</gene>
<protein>
    <submittedName>
        <fullName evidence="2">Protease</fullName>
    </submittedName>
</protein>